<dbReference type="Gene3D" id="1.20.1050.10">
    <property type="match status" value="1"/>
</dbReference>
<dbReference type="PANTHER" id="PTHR43968">
    <property type="match status" value="1"/>
</dbReference>
<keyword evidence="9" id="KW-1185">Reference proteome</keyword>
<evidence type="ECO:0000256" key="2">
    <source>
        <dbReference type="ARBA" id="ARBA00023002"/>
    </source>
</evidence>
<organism evidence="8 9">
    <name type="scientific">Elysia crispata</name>
    <name type="common">lettuce slug</name>
    <dbReference type="NCBI Taxonomy" id="231223"/>
    <lineage>
        <taxon>Eukaryota</taxon>
        <taxon>Metazoa</taxon>
        <taxon>Spiralia</taxon>
        <taxon>Lophotrochozoa</taxon>
        <taxon>Mollusca</taxon>
        <taxon>Gastropoda</taxon>
        <taxon>Heterobranchia</taxon>
        <taxon>Euthyneura</taxon>
        <taxon>Panpulmonata</taxon>
        <taxon>Sacoglossa</taxon>
        <taxon>Placobranchoidea</taxon>
        <taxon>Plakobranchidae</taxon>
        <taxon>Elysia</taxon>
    </lineage>
</organism>
<dbReference type="SFLD" id="SFLDS00019">
    <property type="entry name" value="Glutathione_Transferase_(cytos"/>
    <property type="match status" value="1"/>
</dbReference>
<gene>
    <name evidence="8" type="ORF">RRG08_015928</name>
</gene>
<protein>
    <recommendedName>
        <fullName evidence="5">Glutathione S-transferase omega</fullName>
        <shortName evidence="5">GSTO</shortName>
        <ecNumber evidence="5">1.20.4.2</ecNumber>
        <ecNumber evidence="5">1.8.5.1</ecNumber>
        <ecNumber evidence="5">2.5.1.18</ecNumber>
    </recommendedName>
    <alternativeName>
        <fullName evidence="5">Glutathione-dependent dehydroascorbate reductase</fullName>
    </alternativeName>
    <alternativeName>
        <fullName evidence="5">Monomethylarsonic acid reductase</fullName>
    </alternativeName>
</protein>
<evidence type="ECO:0000313" key="9">
    <source>
        <dbReference type="Proteomes" id="UP001283361"/>
    </source>
</evidence>
<dbReference type="InterPro" id="IPR040079">
    <property type="entry name" value="Glutathione_S-Trfase"/>
</dbReference>
<dbReference type="EC" id="2.5.1.18" evidence="5"/>
<dbReference type="FunFam" id="3.40.30.10:FF:000123">
    <property type="entry name" value="Glutathione transferase o1"/>
    <property type="match status" value="1"/>
</dbReference>
<comment type="catalytic activity">
    <reaction evidence="5">
        <text>RX + glutathione = an S-substituted glutathione + a halide anion + H(+)</text>
        <dbReference type="Rhea" id="RHEA:16437"/>
        <dbReference type="ChEBI" id="CHEBI:15378"/>
        <dbReference type="ChEBI" id="CHEBI:16042"/>
        <dbReference type="ChEBI" id="CHEBI:17792"/>
        <dbReference type="ChEBI" id="CHEBI:57925"/>
        <dbReference type="ChEBI" id="CHEBI:90779"/>
        <dbReference type="EC" id="2.5.1.18"/>
    </reaction>
</comment>
<comment type="catalytic activity">
    <reaction evidence="4 5">
        <text>L-dehydroascorbate + 2 glutathione = glutathione disulfide + L-ascorbate</text>
        <dbReference type="Rhea" id="RHEA:24424"/>
        <dbReference type="ChEBI" id="CHEBI:38290"/>
        <dbReference type="ChEBI" id="CHEBI:57925"/>
        <dbReference type="ChEBI" id="CHEBI:58297"/>
        <dbReference type="ChEBI" id="CHEBI:58539"/>
        <dbReference type="EC" id="1.8.5.1"/>
    </reaction>
</comment>
<dbReference type="InterPro" id="IPR050983">
    <property type="entry name" value="GST_Omega/HSP26"/>
</dbReference>
<sequence length="245" mass="27575">MTQKAYTQGSAFPPTKPGVLRIYSMRFCPYAHRTRLVLAHKNIPHEVVNINLKSKPDWFLTLNPLGTVPVLQIDDKVVVDSAATSDWLDDVYPKNRLQPADPYRRAWDRVLFEYIGKLSGSFGGAIGSSDPAAVQTKIEEIKNHLQFFEEKLKARGDGPFFGGSKPCMFDLLLWPLIERLPLVAVLKDNPAANIDSKECPSLTAWVKAMQELPAVKATAFDLDKHTVYFKGYMTGKPDYDLFLED</sequence>
<dbReference type="Pfam" id="PF14497">
    <property type="entry name" value="GST_C_3"/>
    <property type="match status" value="1"/>
</dbReference>
<dbReference type="PROSITE" id="PS50405">
    <property type="entry name" value="GST_CTER"/>
    <property type="match status" value="1"/>
</dbReference>
<evidence type="ECO:0000256" key="5">
    <source>
        <dbReference type="RuleBase" id="RU368071"/>
    </source>
</evidence>
<dbReference type="InterPro" id="IPR036249">
    <property type="entry name" value="Thioredoxin-like_sf"/>
</dbReference>
<dbReference type="InterPro" id="IPR005442">
    <property type="entry name" value="GST_omega"/>
</dbReference>
<evidence type="ECO:0000256" key="1">
    <source>
        <dbReference type="ARBA" id="ARBA00011067"/>
    </source>
</evidence>
<comment type="catalytic activity">
    <reaction evidence="3 5">
        <text>methylarsonate + 2 glutathione + H(+) = methylarsonous acid + glutathione disulfide + H2O</text>
        <dbReference type="Rhea" id="RHEA:15969"/>
        <dbReference type="ChEBI" id="CHEBI:15377"/>
        <dbReference type="ChEBI" id="CHEBI:15378"/>
        <dbReference type="ChEBI" id="CHEBI:17826"/>
        <dbReference type="ChEBI" id="CHEBI:33409"/>
        <dbReference type="ChEBI" id="CHEBI:57925"/>
        <dbReference type="ChEBI" id="CHEBI:58297"/>
        <dbReference type="EC" id="1.20.4.2"/>
    </reaction>
</comment>
<evidence type="ECO:0000256" key="4">
    <source>
        <dbReference type="ARBA" id="ARBA00049544"/>
    </source>
</evidence>
<name>A0AAE1AMH3_9GAST</name>
<evidence type="ECO:0000256" key="3">
    <source>
        <dbReference type="ARBA" id="ARBA00048353"/>
    </source>
</evidence>
<dbReference type="SUPFAM" id="SSF52833">
    <property type="entry name" value="Thioredoxin-like"/>
    <property type="match status" value="1"/>
</dbReference>
<dbReference type="GO" id="GO:0006749">
    <property type="term" value="P:glutathione metabolic process"/>
    <property type="evidence" value="ECO:0007669"/>
    <property type="project" value="UniProtKB-UniRule"/>
</dbReference>
<dbReference type="GO" id="GO:0005737">
    <property type="term" value="C:cytoplasm"/>
    <property type="evidence" value="ECO:0007669"/>
    <property type="project" value="InterPro"/>
</dbReference>
<feature type="domain" description="GST C-terminal" evidence="7">
    <location>
        <begin position="101"/>
        <end position="241"/>
    </location>
</feature>
<comment type="function">
    <text evidence="5">Exhibits glutathione-dependent thiol transferase activity. Has high dehydroascorbate reductase activity and may contribute to the recycling of ascorbic acid. Participates in the biotransformation of inorganic arsenic and reduces monomethylarsonic acid (MMA).</text>
</comment>
<dbReference type="AlphaFoldDB" id="A0AAE1AMH3"/>
<dbReference type="Pfam" id="PF13409">
    <property type="entry name" value="GST_N_2"/>
    <property type="match status" value="1"/>
</dbReference>
<dbReference type="GO" id="GO:0004364">
    <property type="term" value="F:glutathione transferase activity"/>
    <property type="evidence" value="ECO:0007669"/>
    <property type="project" value="UniProtKB-UniRule"/>
</dbReference>
<dbReference type="InterPro" id="IPR004046">
    <property type="entry name" value="GST_C"/>
</dbReference>
<accession>A0AAE1AMH3</accession>
<evidence type="ECO:0000259" key="6">
    <source>
        <dbReference type="PROSITE" id="PS50404"/>
    </source>
</evidence>
<dbReference type="GO" id="GO:0045174">
    <property type="term" value="F:glutathione dehydrogenase (ascorbate) activity"/>
    <property type="evidence" value="ECO:0007669"/>
    <property type="project" value="UniProtKB-UniRule"/>
</dbReference>
<dbReference type="GO" id="GO:0050610">
    <property type="term" value="F:methylarsonate reductase activity"/>
    <property type="evidence" value="ECO:0007669"/>
    <property type="project" value="UniProtKB-UniRule"/>
</dbReference>
<dbReference type="EC" id="1.8.5.1" evidence="5"/>
<proteinExistence type="inferred from homology"/>
<evidence type="ECO:0000313" key="8">
    <source>
        <dbReference type="EMBL" id="KAK3790459.1"/>
    </source>
</evidence>
<feature type="domain" description="GST N-terminal" evidence="6">
    <location>
        <begin position="18"/>
        <end position="96"/>
    </location>
</feature>
<dbReference type="PANTHER" id="PTHR43968:SF6">
    <property type="entry name" value="GLUTATHIONE S-TRANSFERASE OMEGA"/>
    <property type="match status" value="1"/>
</dbReference>
<dbReference type="SUPFAM" id="SSF47616">
    <property type="entry name" value="GST C-terminal domain-like"/>
    <property type="match status" value="1"/>
</dbReference>
<dbReference type="PRINTS" id="PR01625">
    <property type="entry name" value="GSTRNSFRASEO"/>
</dbReference>
<reference evidence="8" key="1">
    <citation type="journal article" date="2023" name="G3 (Bethesda)">
        <title>A reference genome for the long-term kleptoplast-retaining sea slug Elysia crispata morphotype clarki.</title>
        <authorList>
            <person name="Eastman K.E."/>
            <person name="Pendleton A.L."/>
            <person name="Shaikh M.A."/>
            <person name="Suttiyut T."/>
            <person name="Ogas R."/>
            <person name="Tomko P."/>
            <person name="Gavelis G."/>
            <person name="Widhalm J.R."/>
            <person name="Wisecaver J.H."/>
        </authorList>
    </citation>
    <scope>NUCLEOTIDE SEQUENCE</scope>
    <source>
        <strain evidence="8">ECLA1</strain>
    </source>
</reference>
<dbReference type="InterPro" id="IPR036282">
    <property type="entry name" value="Glutathione-S-Trfase_C_sf"/>
</dbReference>
<dbReference type="InterPro" id="IPR010987">
    <property type="entry name" value="Glutathione-S-Trfase_C-like"/>
</dbReference>
<keyword evidence="5" id="KW-0808">Transferase</keyword>
<evidence type="ECO:0000259" key="7">
    <source>
        <dbReference type="PROSITE" id="PS50405"/>
    </source>
</evidence>
<dbReference type="FunFam" id="1.20.1050.10:FF:000009">
    <property type="entry name" value="Glutathione S-transferase omega-1"/>
    <property type="match status" value="1"/>
</dbReference>
<dbReference type="Gene3D" id="3.40.30.10">
    <property type="entry name" value="Glutaredoxin"/>
    <property type="match status" value="1"/>
</dbReference>
<dbReference type="SFLD" id="SFLDG00358">
    <property type="entry name" value="Main_(cytGST)"/>
    <property type="match status" value="1"/>
</dbReference>
<dbReference type="Proteomes" id="UP001283361">
    <property type="component" value="Unassembled WGS sequence"/>
</dbReference>
<dbReference type="PROSITE" id="PS50404">
    <property type="entry name" value="GST_NTER"/>
    <property type="match status" value="1"/>
</dbReference>
<comment type="similarity">
    <text evidence="1 5">Belongs to the GST superfamily. Omega family.</text>
</comment>
<dbReference type="EC" id="1.20.4.2" evidence="5"/>
<keyword evidence="2 5" id="KW-0560">Oxidoreductase</keyword>
<dbReference type="EMBL" id="JAWDGP010001540">
    <property type="protein sequence ID" value="KAK3790459.1"/>
    <property type="molecule type" value="Genomic_DNA"/>
</dbReference>
<comment type="caution">
    <text evidence="8">The sequence shown here is derived from an EMBL/GenBank/DDBJ whole genome shotgun (WGS) entry which is preliminary data.</text>
</comment>
<dbReference type="InterPro" id="IPR004045">
    <property type="entry name" value="Glutathione_S-Trfase_N"/>
</dbReference>